<dbReference type="NCBIfam" id="TIGR01469">
    <property type="entry name" value="cobA_cysG_Cterm"/>
    <property type="match status" value="1"/>
</dbReference>
<evidence type="ECO:0000256" key="2">
    <source>
        <dbReference type="ARBA" id="ARBA00005879"/>
    </source>
</evidence>
<dbReference type="UniPathway" id="UPA00262">
    <property type="reaction ID" value="UER00211"/>
</dbReference>
<dbReference type="OrthoDB" id="9815856at2"/>
<sequence length="480" mass="52406">MRKPELMERPRMTALPVLPVFFKLEGRRVLLAGDNETAVWKAELLAAAGAIVRIAAPSPCQEMREFIQSAPEQCELSPRPWREADFKHAALAVGAFEDDAQAARFAAAARDRNIPVNVVDRPDFCDFQFGSIVNRTPAVVAISTDGAAPALGQAIRRRIEALLPQSIADWAQAAKNLRPKLSRLLPDTKMRKDFWRRFAETAFATPASQIDECVQKLLVWKKTSAGKVTLVGAGPGDVEYLTLKAVRALQSADIILFDDLVSDEVLDLARRESKRMLVGKRGGRASCRQDDINQTMLRLARQGKNVVRLKSGDPMIFGRAGEEIDMLEATGVEVDIAPGVTAALAAAARLKTSLTHRDCAQGVKFITAHSKNGALPDIDWRAAADPDITLMVYMGARKAPDFAARLMAEGLDPATPAIIAAAVSRPEERLNALTLAELTTAAIDPGHPILIGVGRVFRKAASRMREQNLPPELTRISYFH</sequence>
<evidence type="ECO:0000256" key="12">
    <source>
        <dbReference type="ARBA" id="ARBA00025705"/>
    </source>
</evidence>
<dbReference type="Gene3D" id="3.30.160.110">
    <property type="entry name" value="Siroheme synthase, domain 2"/>
    <property type="match status" value="1"/>
</dbReference>
<dbReference type="InterPro" id="IPR014777">
    <property type="entry name" value="4pyrrole_Mease_sub1"/>
</dbReference>
<dbReference type="InterPro" id="IPR050161">
    <property type="entry name" value="Siro_Cobalamin_biosynth"/>
</dbReference>
<evidence type="ECO:0000256" key="6">
    <source>
        <dbReference type="ARBA" id="ARBA00022691"/>
    </source>
</evidence>
<dbReference type="GO" id="GO:0051287">
    <property type="term" value="F:NAD binding"/>
    <property type="evidence" value="ECO:0007669"/>
    <property type="project" value="InterPro"/>
</dbReference>
<keyword evidence="4 15" id="KW-0489">Methyltransferase</keyword>
<dbReference type="InterPro" id="IPR035996">
    <property type="entry name" value="4pyrrol_Methylase_sf"/>
</dbReference>
<dbReference type="PIRSF" id="PIRSF036426">
    <property type="entry name" value="Sirohaem_synth"/>
    <property type="match status" value="1"/>
</dbReference>
<evidence type="ECO:0000259" key="17">
    <source>
        <dbReference type="Pfam" id="PF14824"/>
    </source>
</evidence>
<dbReference type="Gene3D" id="3.40.1010.10">
    <property type="entry name" value="Cobalt-precorrin-4 Transmethylase, Domain 1"/>
    <property type="match status" value="1"/>
</dbReference>
<dbReference type="Pfam" id="PF14824">
    <property type="entry name" value="Sirohm_synth_M"/>
    <property type="match status" value="1"/>
</dbReference>
<dbReference type="GO" id="GO:0019354">
    <property type="term" value="P:siroheme biosynthetic process"/>
    <property type="evidence" value="ECO:0007669"/>
    <property type="project" value="UniProtKB-UniPathway"/>
</dbReference>
<keyword evidence="11" id="KW-0511">Multifunctional enzyme</keyword>
<comment type="catalytic activity">
    <reaction evidence="13">
        <text>precorrin-2 + NAD(+) = sirohydrochlorin + NADH + 2 H(+)</text>
        <dbReference type="Rhea" id="RHEA:15613"/>
        <dbReference type="ChEBI" id="CHEBI:15378"/>
        <dbReference type="ChEBI" id="CHEBI:57540"/>
        <dbReference type="ChEBI" id="CHEBI:57945"/>
        <dbReference type="ChEBI" id="CHEBI:58351"/>
        <dbReference type="ChEBI" id="CHEBI:58827"/>
        <dbReference type="EC" id="1.3.1.76"/>
    </reaction>
</comment>
<dbReference type="InterPro" id="IPR006366">
    <property type="entry name" value="CobA/CysG_C"/>
</dbReference>
<dbReference type="CDD" id="cd11642">
    <property type="entry name" value="SUMT"/>
    <property type="match status" value="1"/>
</dbReference>
<protein>
    <submittedName>
        <fullName evidence="18">Uroporphyrinogen-III C-methyltransferase</fullName>
    </submittedName>
</protein>
<comment type="pathway">
    <text evidence="12">Porphyrin-containing compound metabolism; siroheme biosynthesis; precorrin-2 from uroporphyrinogen III: step 1/1.</text>
</comment>
<dbReference type="PROSITE" id="PS00839">
    <property type="entry name" value="SUMT_1"/>
    <property type="match status" value="1"/>
</dbReference>
<dbReference type="GO" id="GO:0032259">
    <property type="term" value="P:methylation"/>
    <property type="evidence" value="ECO:0007669"/>
    <property type="project" value="UniProtKB-KW"/>
</dbReference>
<evidence type="ECO:0000259" key="16">
    <source>
        <dbReference type="Pfam" id="PF00590"/>
    </source>
</evidence>
<dbReference type="EMBL" id="PJCH01000015">
    <property type="protein sequence ID" value="PQA86370.1"/>
    <property type="molecule type" value="Genomic_DNA"/>
</dbReference>
<dbReference type="PANTHER" id="PTHR45790">
    <property type="entry name" value="SIROHEME SYNTHASE-RELATED"/>
    <property type="match status" value="1"/>
</dbReference>
<dbReference type="Gene3D" id="3.30.950.10">
    <property type="entry name" value="Methyltransferase, Cobalt-precorrin-4 Transmethylase, Domain 2"/>
    <property type="match status" value="1"/>
</dbReference>
<evidence type="ECO:0000256" key="14">
    <source>
        <dbReference type="PIRSR" id="PIRSR036426-1"/>
    </source>
</evidence>
<evidence type="ECO:0000313" key="19">
    <source>
        <dbReference type="Proteomes" id="UP000239504"/>
    </source>
</evidence>
<evidence type="ECO:0000256" key="5">
    <source>
        <dbReference type="ARBA" id="ARBA00022679"/>
    </source>
</evidence>
<evidence type="ECO:0000313" key="18">
    <source>
        <dbReference type="EMBL" id="PQA86370.1"/>
    </source>
</evidence>
<dbReference type="NCBIfam" id="NF004790">
    <property type="entry name" value="PRK06136.1"/>
    <property type="match status" value="1"/>
</dbReference>
<keyword evidence="8" id="KW-0520">NAD</keyword>
<dbReference type="SUPFAM" id="SSF75615">
    <property type="entry name" value="Siroheme synthase middle domains-like"/>
    <property type="match status" value="1"/>
</dbReference>
<feature type="active site" description="Proton acceptor" evidence="14">
    <location>
        <position position="258"/>
    </location>
</feature>
<dbReference type="Proteomes" id="UP000239504">
    <property type="component" value="Unassembled WGS sequence"/>
</dbReference>
<keyword evidence="7" id="KW-0560">Oxidoreductase</keyword>
<dbReference type="NCBIfam" id="TIGR01470">
    <property type="entry name" value="cysG_Nterm"/>
    <property type="match status" value="1"/>
</dbReference>
<keyword evidence="10" id="KW-0627">Porphyrin biosynthesis</keyword>
<keyword evidence="3" id="KW-0169">Cobalamin biosynthesis</keyword>
<dbReference type="GO" id="GO:0043115">
    <property type="term" value="F:precorrin-2 dehydrogenase activity"/>
    <property type="evidence" value="ECO:0007669"/>
    <property type="project" value="UniProtKB-EC"/>
</dbReference>
<dbReference type="InterPro" id="IPR003043">
    <property type="entry name" value="Uropor_MeTrfase_CS"/>
</dbReference>
<keyword evidence="9" id="KW-0456">Lyase</keyword>
<dbReference type="SUPFAM" id="SSF53790">
    <property type="entry name" value="Tetrapyrrole methylase"/>
    <property type="match status" value="1"/>
</dbReference>
<dbReference type="GO" id="GO:0051266">
    <property type="term" value="F:sirohydrochlorin ferrochelatase activity"/>
    <property type="evidence" value="ECO:0007669"/>
    <property type="project" value="InterPro"/>
</dbReference>
<evidence type="ECO:0000256" key="4">
    <source>
        <dbReference type="ARBA" id="ARBA00022603"/>
    </source>
</evidence>
<comment type="pathway">
    <text evidence="1">Porphyrin-containing compound metabolism; siroheme biosynthesis; sirohydrochlorin from precorrin-2: step 1/1.</text>
</comment>
<comment type="caution">
    <text evidence="18">The sequence shown here is derived from an EMBL/GenBank/DDBJ whole genome shotgun (WGS) entry which is preliminary data.</text>
</comment>
<evidence type="ECO:0000256" key="1">
    <source>
        <dbReference type="ARBA" id="ARBA00005010"/>
    </source>
</evidence>
<feature type="domain" description="Tetrapyrrole methylase" evidence="16">
    <location>
        <begin position="227"/>
        <end position="438"/>
    </location>
</feature>
<dbReference type="GO" id="GO:0009236">
    <property type="term" value="P:cobalamin biosynthetic process"/>
    <property type="evidence" value="ECO:0007669"/>
    <property type="project" value="UniProtKB-KW"/>
</dbReference>
<dbReference type="InterPro" id="IPR012409">
    <property type="entry name" value="Sirohaem_synth"/>
</dbReference>
<evidence type="ECO:0000256" key="9">
    <source>
        <dbReference type="ARBA" id="ARBA00023239"/>
    </source>
</evidence>
<feature type="domain" description="Siroheme synthase central" evidence="17">
    <location>
        <begin position="140"/>
        <end position="161"/>
    </location>
</feature>
<dbReference type="GO" id="GO:0004851">
    <property type="term" value="F:uroporphyrin-III C-methyltransferase activity"/>
    <property type="evidence" value="ECO:0007669"/>
    <property type="project" value="InterPro"/>
</dbReference>
<evidence type="ECO:0000256" key="15">
    <source>
        <dbReference type="RuleBase" id="RU003960"/>
    </source>
</evidence>
<evidence type="ECO:0000256" key="3">
    <source>
        <dbReference type="ARBA" id="ARBA00022573"/>
    </source>
</evidence>
<name>A0A2S7K1I6_9PROT</name>
<keyword evidence="5 15" id="KW-0808">Transferase</keyword>
<evidence type="ECO:0000256" key="7">
    <source>
        <dbReference type="ARBA" id="ARBA00023002"/>
    </source>
</evidence>
<dbReference type="InterPro" id="IPR006367">
    <property type="entry name" value="Sirohaem_synthase_N"/>
</dbReference>
<keyword evidence="19" id="KW-1185">Reference proteome</keyword>
<dbReference type="InterPro" id="IPR036291">
    <property type="entry name" value="NAD(P)-bd_dom_sf"/>
</dbReference>
<reference evidence="18 19" key="1">
    <citation type="submission" date="2017-12" db="EMBL/GenBank/DDBJ databases">
        <authorList>
            <person name="Hurst M.R.H."/>
        </authorList>
    </citation>
    <scope>NUCLEOTIDE SEQUENCE [LARGE SCALE GENOMIC DNA]</scope>
    <source>
        <strain evidence="18 19">SY-3-19</strain>
    </source>
</reference>
<dbReference type="RefSeq" id="WP_104831582.1">
    <property type="nucleotide sequence ID" value="NZ_PJCH01000015.1"/>
</dbReference>
<dbReference type="PANTHER" id="PTHR45790:SF3">
    <property type="entry name" value="S-ADENOSYL-L-METHIONINE-DEPENDENT UROPORPHYRINOGEN III METHYLTRANSFERASE, CHLOROPLASTIC"/>
    <property type="match status" value="1"/>
</dbReference>
<accession>A0A2S7K1I6</accession>
<evidence type="ECO:0000256" key="8">
    <source>
        <dbReference type="ARBA" id="ARBA00023027"/>
    </source>
</evidence>
<feature type="active site" description="Proton donor" evidence="14">
    <location>
        <position position="280"/>
    </location>
</feature>
<evidence type="ECO:0000256" key="10">
    <source>
        <dbReference type="ARBA" id="ARBA00023244"/>
    </source>
</evidence>
<dbReference type="Pfam" id="PF00590">
    <property type="entry name" value="TP_methylase"/>
    <property type="match status" value="1"/>
</dbReference>
<evidence type="ECO:0000256" key="13">
    <source>
        <dbReference type="ARBA" id="ARBA00047561"/>
    </source>
</evidence>
<dbReference type="NCBIfam" id="NF007922">
    <property type="entry name" value="PRK10637.1"/>
    <property type="match status" value="1"/>
</dbReference>
<dbReference type="PROSITE" id="PS00840">
    <property type="entry name" value="SUMT_2"/>
    <property type="match status" value="1"/>
</dbReference>
<dbReference type="Pfam" id="PF13241">
    <property type="entry name" value="NAD_binding_7"/>
    <property type="match status" value="1"/>
</dbReference>
<comment type="similarity">
    <text evidence="2 15">Belongs to the precorrin methyltransferase family.</text>
</comment>
<proteinExistence type="inferred from homology"/>
<dbReference type="AlphaFoldDB" id="A0A2S7K1I6"/>
<dbReference type="InterPro" id="IPR000878">
    <property type="entry name" value="4pyrrol_Mease"/>
</dbReference>
<evidence type="ECO:0000256" key="11">
    <source>
        <dbReference type="ARBA" id="ARBA00023268"/>
    </source>
</evidence>
<gene>
    <name evidence="18" type="primary">cobA</name>
    <name evidence="18" type="ORF">CW354_18740</name>
</gene>
<dbReference type="InterPro" id="IPR014776">
    <property type="entry name" value="4pyrrole_Mease_sub2"/>
</dbReference>
<keyword evidence="6" id="KW-0949">S-adenosyl-L-methionine</keyword>
<dbReference type="Gene3D" id="3.40.50.720">
    <property type="entry name" value="NAD(P)-binding Rossmann-like Domain"/>
    <property type="match status" value="1"/>
</dbReference>
<organism evidence="18 19">
    <name type="scientific">Hyphococcus luteus</name>
    <dbReference type="NCBI Taxonomy" id="2058213"/>
    <lineage>
        <taxon>Bacteria</taxon>
        <taxon>Pseudomonadati</taxon>
        <taxon>Pseudomonadota</taxon>
        <taxon>Alphaproteobacteria</taxon>
        <taxon>Parvularculales</taxon>
        <taxon>Parvularculaceae</taxon>
        <taxon>Hyphococcus</taxon>
    </lineage>
</organism>
<dbReference type="SUPFAM" id="SSF51735">
    <property type="entry name" value="NAD(P)-binding Rossmann-fold domains"/>
    <property type="match status" value="1"/>
</dbReference>
<dbReference type="FunFam" id="3.40.1010.10:FF:000001">
    <property type="entry name" value="Siroheme synthase"/>
    <property type="match status" value="1"/>
</dbReference>
<dbReference type="InterPro" id="IPR028281">
    <property type="entry name" value="Sirohaem_synthase_central"/>
</dbReference>